<dbReference type="Pfam" id="PF03407">
    <property type="entry name" value="Nucleotid_trans"/>
    <property type="match status" value="1"/>
</dbReference>
<dbReference type="GO" id="GO:0005794">
    <property type="term" value="C:Golgi apparatus"/>
    <property type="evidence" value="ECO:0007669"/>
    <property type="project" value="TreeGrafter"/>
</dbReference>
<dbReference type="GO" id="GO:0016757">
    <property type="term" value="F:glycosyltransferase activity"/>
    <property type="evidence" value="ECO:0007669"/>
    <property type="project" value="TreeGrafter"/>
</dbReference>
<dbReference type="InterPro" id="IPR005069">
    <property type="entry name" value="Nucl-diP-sugar_transferase"/>
</dbReference>
<dbReference type="AlphaFoldDB" id="D8LK17"/>
<organism evidence="2 3">
    <name type="scientific">Ectocarpus siliculosus</name>
    <name type="common">Brown alga</name>
    <name type="synonym">Conferva siliculosa</name>
    <dbReference type="NCBI Taxonomy" id="2880"/>
    <lineage>
        <taxon>Eukaryota</taxon>
        <taxon>Sar</taxon>
        <taxon>Stramenopiles</taxon>
        <taxon>Ochrophyta</taxon>
        <taxon>PX clade</taxon>
        <taxon>Phaeophyceae</taxon>
        <taxon>Ectocarpales</taxon>
        <taxon>Ectocarpaceae</taxon>
        <taxon>Ectocarpus</taxon>
    </lineage>
</organism>
<dbReference type="EMBL" id="FN648464">
    <property type="protein sequence ID" value="CBN74486.1"/>
    <property type="molecule type" value="Genomic_DNA"/>
</dbReference>
<dbReference type="OrthoDB" id="10331123at2759"/>
<dbReference type="InterPro" id="IPR052636">
    <property type="entry name" value="UDP-D-xylose:L-fucose_XylT"/>
</dbReference>
<name>D8LK17_ECTSI</name>
<reference evidence="2 3" key="1">
    <citation type="journal article" date="2010" name="Nature">
        <title>The Ectocarpus genome and the independent evolution of multicellularity in brown algae.</title>
        <authorList>
            <person name="Cock J.M."/>
            <person name="Sterck L."/>
            <person name="Rouze P."/>
            <person name="Scornet D."/>
            <person name="Allen A.E."/>
            <person name="Amoutzias G."/>
            <person name="Anthouard V."/>
            <person name="Artiguenave F."/>
            <person name="Aury J.M."/>
            <person name="Badger J.H."/>
            <person name="Beszteri B."/>
            <person name="Billiau K."/>
            <person name="Bonnet E."/>
            <person name="Bothwell J.H."/>
            <person name="Bowler C."/>
            <person name="Boyen C."/>
            <person name="Brownlee C."/>
            <person name="Carrano C.J."/>
            <person name="Charrier B."/>
            <person name="Cho G.Y."/>
            <person name="Coelho S.M."/>
            <person name="Collen J."/>
            <person name="Corre E."/>
            <person name="Da Silva C."/>
            <person name="Delage L."/>
            <person name="Delaroque N."/>
            <person name="Dittami S.M."/>
            <person name="Doulbeau S."/>
            <person name="Elias M."/>
            <person name="Farnham G."/>
            <person name="Gachon C.M."/>
            <person name="Gschloessl B."/>
            <person name="Heesch S."/>
            <person name="Jabbari K."/>
            <person name="Jubin C."/>
            <person name="Kawai H."/>
            <person name="Kimura K."/>
            <person name="Kloareg B."/>
            <person name="Kupper F.C."/>
            <person name="Lang D."/>
            <person name="Le Bail A."/>
            <person name="Leblanc C."/>
            <person name="Lerouge P."/>
            <person name="Lohr M."/>
            <person name="Lopez P.J."/>
            <person name="Martens C."/>
            <person name="Maumus F."/>
            <person name="Michel G."/>
            <person name="Miranda-Saavedra D."/>
            <person name="Morales J."/>
            <person name="Moreau H."/>
            <person name="Motomura T."/>
            <person name="Nagasato C."/>
            <person name="Napoli C.A."/>
            <person name="Nelson D.R."/>
            <person name="Nyvall-Collen P."/>
            <person name="Peters A.F."/>
            <person name="Pommier C."/>
            <person name="Potin P."/>
            <person name="Poulain J."/>
            <person name="Quesneville H."/>
            <person name="Read B."/>
            <person name="Rensing S.A."/>
            <person name="Ritter A."/>
            <person name="Rousvoal S."/>
            <person name="Samanta M."/>
            <person name="Samson G."/>
            <person name="Schroeder D.C."/>
            <person name="Segurens B."/>
            <person name="Strittmatter M."/>
            <person name="Tonon T."/>
            <person name="Tregear J.W."/>
            <person name="Valentin K."/>
            <person name="von Dassow P."/>
            <person name="Yamagishi T."/>
            <person name="Van de Peer Y."/>
            <person name="Wincker P."/>
        </authorList>
    </citation>
    <scope>NUCLEOTIDE SEQUENCE [LARGE SCALE GENOMIC DNA]</scope>
    <source>
        <strain evidence="3">Ec32 / CCAP1310/4</strain>
    </source>
</reference>
<dbReference type="Proteomes" id="UP000002630">
    <property type="component" value="Linkage Group LG16"/>
</dbReference>
<gene>
    <name evidence="2" type="ORF">Esi_0028_0091</name>
</gene>
<evidence type="ECO:0000259" key="1">
    <source>
        <dbReference type="Pfam" id="PF03407"/>
    </source>
</evidence>
<evidence type="ECO:0000313" key="2">
    <source>
        <dbReference type="EMBL" id="CBN74486.1"/>
    </source>
</evidence>
<sequence length="343" mass="38201">MVIFVSAELPVALTELIDPEIYDLETLPAITKDATCVDWAAWIPPRSRPAVVMQVVSEGYIDIERNFIRLMERNSGFTRRNIYLMCMDDASKNFFDTKMGIRCVPMSALDLPTHEHIWQLRVRVVSCLLEIGNVDVIMSDADALWLADPAKDLFSRGDGGRGDIVASRGSWPNDQWKEWGSTLCMGFILFRARNVAGMKRFLDVMADLVVQNKDDQISVNRAAKQLGIVWDKNSDMRYEESTGYGRGIIAGLGTSNNSTSGGGGDLFIGQTGHGVVVGRGTREVEAPFRVTLLPHSAYTRLCGRRTLSNQTTVVAHCYFPQKEAGVKTSWMKKANLWSVQDDP</sequence>
<dbReference type="PANTHER" id="PTHR47032:SF1">
    <property type="entry name" value="UDP-D-XYLOSE:L-FUCOSE ALPHA-1,3-D-XYLOSYLTRANSFERASE-RELATED"/>
    <property type="match status" value="1"/>
</dbReference>
<dbReference type="EMBL" id="FN649741">
    <property type="protein sequence ID" value="CBN74486.1"/>
    <property type="molecule type" value="Genomic_DNA"/>
</dbReference>
<dbReference type="InParanoid" id="D8LK17"/>
<dbReference type="OMA" id="WETHIIC"/>
<feature type="domain" description="Nucleotide-diphospho-sugar transferase" evidence="1">
    <location>
        <begin position="116"/>
        <end position="225"/>
    </location>
</feature>
<accession>D8LK17</accession>
<dbReference type="PANTHER" id="PTHR47032">
    <property type="entry name" value="UDP-D-XYLOSE:L-FUCOSE ALPHA-1,3-D-XYLOSYLTRANSFERASE-RELATED"/>
    <property type="match status" value="1"/>
</dbReference>
<evidence type="ECO:0000313" key="3">
    <source>
        <dbReference type="Proteomes" id="UP000002630"/>
    </source>
</evidence>
<proteinExistence type="predicted"/>
<protein>
    <recommendedName>
        <fullName evidence="1">Nucleotide-diphospho-sugar transferase domain-containing protein</fullName>
    </recommendedName>
</protein>
<keyword evidence="3" id="KW-1185">Reference proteome</keyword>
<dbReference type="eggNOG" id="ENOG502SGR5">
    <property type="taxonomic scope" value="Eukaryota"/>
</dbReference>